<evidence type="ECO:0000256" key="9">
    <source>
        <dbReference type="ARBA" id="ARBA00023034"/>
    </source>
</evidence>
<evidence type="ECO:0000313" key="20">
    <source>
        <dbReference type="Proteomes" id="UP001591681"/>
    </source>
</evidence>
<evidence type="ECO:0000256" key="18">
    <source>
        <dbReference type="SAM" id="Phobius"/>
    </source>
</evidence>
<evidence type="ECO:0000256" key="11">
    <source>
        <dbReference type="ARBA" id="ARBA00023157"/>
    </source>
</evidence>
<dbReference type="Proteomes" id="UP001591681">
    <property type="component" value="Unassembled WGS sequence"/>
</dbReference>
<keyword evidence="5" id="KW-0808">Transferase</keyword>
<comment type="catalytic activity">
    <reaction evidence="16">
        <text>a 3-O-[N-acetyl-alpha-D-galactosaminyl]-L-threonyl-[protein] + CMP-N-acetyl-beta-neuraminate = a 3-O-[N-acetyl-alpha-neuraminosyl-(2-&gt;6)-N-acetyl-alpha-D-galactosaminyl]-L-threonyl-[protein] + CMP + H(+)</text>
        <dbReference type="Rhea" id="RHEA:81643"/>
        <dbReference type="Rhea" id="RHEA-COMP:11689"/>
        <dbReference type="Rhea" id="RHEA-COMP:19720"/>
        <dbReference type="ChEBI" id="CHEBI:15378"/>
        <dbReference type="ChEBI" id="CHEBI:57812"/>
        <dbReference type="ChEBI" id="CHEBI:60377"/>
        <dbReference type="ChEBI" id="CHEBI:87075"/>
        <dbReference type="ChEBI" id="CHEBI:231970"/>
    </reaction>
    <physiologicalReaction direction="left-to-right" evidence="16">
        <dbReference type="Rhea" id="RHEA:81644"/>
    </physiologicalReaction>
</comment>
<comment type="pathway">
    <text evidence="2">Protein modification; protein glycosylation.</text>
</comment>
<comment type="catalytic activity">
    <reaction evidence="15">
        <text>a 3-O-[N-acetyl-alpha-neuraminyl-(2-&gt;3)-beta-D-galactosyl-(1-&gt;3)-N-acetyl-alpha-D-galactosaminyl]-L-threonyl-[protein] + CMP-N-acetyl-beta-neuraminate = a 3-O-{alpha-Neu5Ac-(2-&gt;3)-beta-D-Gal-(1-&gt;3)-[alpha-Neu5Ac-(2-&gt;6)]-alpha-D-GalNAc}-L-threonyl-[protein] + CMP + H(+)</text>
        <dbReference type="Rhea" id="RHEA:81659"/>
        <dbReference type="Rhea" id="RHEA-COMP:14417"/>
        <dbReference type="Rhea" id="RHEA-COMP:16763"/>
        <dbReference type="ChEBI" id="CHEBI:15378"/>
        <dbReference type="ChEBI" id="CHEBI:57812"/>
        <dbReference type="ChEBI" id="CHEBI:60377"/>
        <dbReference type="ChEBI" id="CHEBI:139598"/>
        <dbReference type="ChEBI" id="CHEBI:156398"/>
    </reaction>
    <physiologicalReaction direction="left-to-right" evidence="15">
        <dbReference type="Rhea" id="RHEA:81660"/>
    </physiologicalReaction>
</comment>
<dbReference type="GO" id="GO:0001665">
    <property type="term" value="F:alpha-N-acetylgalactosaminide alpha-2,6-sialyltransferase activity"/>
    <property type="evidence" value="ECO:0007669"/>
    <property type="project" value="UniProtKB-EC"/>
</dbReference>
<comment type="catalytic activity">
    <reaction evidence="13">
        <text>a beta-D-galactosyl-(1-&gt;3)-N-acetyl-alpha-D-galactosaminyl derivative + CMP-N-acetyl-beta-neuraminate = a beta-D-galactosyl-(1-&gt;3)-[N-acetyl-alpha-neuraminyl-(2-&gt;6)]-N-acetyl-alpha-D-galactosaminyl derivative + CMP + H(+)</text>
        <dbReference type="Rhea" id="RHEA:11136"/>
        <dbReference type="ChEBI" id="CHEBI:15378"/>
        <dbReference type="ChEBI" id="CHEBI:57812"/>
        <dbReference type="ChEBI" id="CHEBI:60377"/>
        <dbReference type="ChEBI" id="CHEBI:133470"/>
        <dbReference type="ChEBI" id="CHEBI:140764"/>
        <dbReference type="EC" id="2.4.3.3"/>
    </reaction>
    <physiologicalReaction direction="left-to-right" evidence="13">
        <dbReference type="Rhea" id="RHEA:11137"/>
    </physiologicalReaction>
</comment>
<evidence type="ECO:0000313" key="19">
    <source>
        <dbReference type="EMBL" id="KAL2078386.1"/>
    </source>
</evidence>
<proteinExistence type="inferred from homology"/>
<dbReference type="InterPro" id="IPR038578">
    <property type="entry name" value="GT29-like_sf"/>
</dbReference>
<evidence type="ECO:0000256" key="4">
    <source>
        <dbReference type="ARBA" id="ARBA00022676"/>
    </source>
</evidence>
<dbReference type="Gene3D" id="3.90.1480.20">
    <property type="entry name" value="Glycosyl transferase family 29"/>
    <property type="match status" value="1"/>
</dbReference>
<comment type="caution">
    <text evidence="19">The sequence shown here is derived from an EMBL/GenBank/DDBJ whole genome shotgun (WGS) entry which is preliminary data.</text>
</comment>
<sequence length="464" mass="52831">MELPRARRLVLFLVVISGLMGLYMLFVSLQIQVPWHRPLSDTKDASSSLEAYEVRDSVPVDTFVATPIPELGIRFRILPKAGPNQTVALQGLDGSTRPTIEAPLEAIEGSTPPPKPRAITTTTARTTTVPSRTTTPDFFGDHYTSEDAPLLTSCPDSIRTKVPHTSFAKRFLGRVPVLQWAKHATESEYQRLSHFHGAHGWGGVKFPLLKACLSVLNTSANRVMFDDWERRANRSQCIRCAVVGNGGILRDSKKGLEIDQHDYVFRTNGAVTKGFEQDVGSRTSFYTFSTNTLRNSMHSYHGVGYNGPPLAEETRYVFLPDHDRDYILMRASAMHTPIETGPERTKTPPKYFGENASVEKFKMYHPDFIRYLRNRFLRSSVLNGRYKDIYRPSTGAVMLLAALHTCDQVSAYGFMTPDYKKYSNHYYDRTFQAVAFYVNHDFRLEMDFWQKLQKEGLLRLYMRQ</sequence>
<comment type="subcellular location">
    <subcellularLocation>
        <location evidence="1">Golgi apparatus membrane</location>
        <topology evidence="1">Single-pass type II membrane protein</topology>
    </subcellularLocation>
</comment>
<dbReference type="InterPro" id="IPR001675">
    <property type="entry name" value="Glyco_trans_29"/>
</dbReference>
<evidence type="ECO:0000256" key="1">
    <source>
        <dbReference type="ARBA" id="ARBA00004323"/>
    </source>
</evidence>
<evidence type="ECO:0000256" key="12">
    <source>
        <dbReference type="ARBA" id="ARBA00023180"/>
    </source>
</evidence>
<dbReference type="AlphaFoldDB" id="A0ABD1ITT8"/>
<keyword evidence="20" id="KW-1185">Reference proteome</keyword>
<dbReference type="EC" id="2.4.3.3" evidence="14"/>
<keyword evidence="7" id="KW-0735">Signal-anchor</keyword>
<evidence type="ECO:0000256" key="15">
    <source>
        <dbReference type="ARBA" id="ARBA00050664"/>
    </source>
</evidence>
<dbReference type="EMBL" id="JBHFQA010000023">
    <property type="protein sequence ID" value="KAL2078386.1"/>
    <property type="molecule type" value="Genomic_DNA"/>
</dbReference>
<protein>
    <recommendedName>
        <fullName evidence="14">alpha-N-acetylgalactosaminide alpha-2,6-sialyltransferase</fullName>
        <ecNumber evidence="14">2.4.3.3</ecNumber>
    </recommendedName>
</protein>
<reference evidence="19 20" key="1">
    <citation type="submission" date="2024-09" db="EMBL/GenBank/DDBJ databases">
        <title>A chromosome-level genome assembly of Gray's grenadier anchovy, Coilia grayii.</title>
        <authorList>
            <person name="Fu Z."/>
        </authorList>
    </citation>
    <scope>NUCLEOTIDE SEQUENCE [LARGE SCALE GENOMIC DNA]</scope>
    <source>
        <strain evidence="19">G4</strain>
        <tissue evidence="19">Muscle</tissue>
    </source>
</reference>
<gene>
    <name evidence="19" type="ORF">ACEWY4_026071</name>
</gene>
<evidence type="ECO:0000256" key="6">
    <source>
        <dbReference type="ARBA" id="ARBA00022692"/>
    </source>
</evidence>
<evidence type="ECO:0000256" key="10">
    <source>
        <dbReference type="ARBA" id="ARBA00023136"/>
    </source>
</evidence>
<evidence type="ECO:0000256" key="14">
    <source>
        <dbReference type="ARBA" id="ARBA00039109"/>
    </source>
</evidence>
<evidence type="ECO:0000256" key="3">
    <source>
        <dbReference type="ARBA" id="ARBA00006003"/>
    </source>
</evidence>
<evidence type="ECO:0000256" key="7">
    <source>
        <dbReference type="ARBA" id="ARBA00022968"/>
    </source>
</evidence>
<dbReference type="PANTHER" id="PTHR45941">
    <property type="entry name" value="ALPHA-N-ACETYLGALACTOSAMINIDE ALPHA-2,6-SIALYLTRANSFERASE 2-LIKE-RELATED"/>
    <property type="match status" value="1"/>
</dbReference>
<evidence type="ECO:0000256" key="17">
    <source>
        <dbReference type="SAM" id="MobiDB-lite"/>
    </source>
</evidence>
<keyword evidence="12" id="KW-0325">Glycoprotein</keyword>
<keyword evidence="10 18" id="KW-0472">Membrane</keyword>
<evidence type="ECO:0000256" key="5">
    <source>
        <dbReference type="ARBA" id="ARBA00022679"/>
    </source>
</evidence>
<comment type="similarity">
    <text evidence="3">Belongs to the glycosyltransferase 29 family.</text>
</comment>
<keyword evidence="4" id="KW-0328">Glycosyltransferase</keyword>
<keyword evidence="9" id="KW-0333">Golgi apparatus</keyword>
<evidence type="ECO:0000256" key="13">
    <source>
        <dbReference type="ARBA" id="ARBA00036348"/>
    </source>
</evidence>
<dbReference type="GO" id="GO:0000139">
    <property type="term" value="C:Golgi membrane"/>
    <property type="evidence" value="ECO:0007669"/>
    <property type="project" value="UniProtKB-SubCell"/>
</dbReference>
<organism evidence="19 20">
    <name type="scientific">Coilia grayii</name>
    <name type="common">Gray's grenadier anchovy</name>
    <dbReference type="NCBI Taxonomy" id="363190"/>
    <lineage>
        <taxon>Eukaryota</taxon>
        <taxon>Metazoa</taxon>
        <taxon>Chordata</taxon>
        <taxon>Craniata</taxon>
        <taxon>Vertebrata</taxon>
        <taxon>Euteleostomi</taxon>
        <taxon>Actinopterygii</taxon>
        <taxon>Neopterygii</taxon>
        <taxon>Teleostei</taxon>
        <taxon>Clupei</taxon>
        <taxon>Clupeiformes</taxon>
        <taxon>Clupeoidei</taxon>
        <taxon>Engraulidae</taxon>
        <taxon>Coilinae</taxon>
        <taxon>Coilia</taxon>
    </lineage>
</organism>
<feature type="compositionally biased region" description="Low complexity" evidence="17">
    <location>
        <begin position="117"/>
        <end position="136"/>
    </location>
</feature>
<evidence type="ECO:0000256" key="8">
    <source>
        <dbReference type="ARBA" id="ARBA00022989"/>
    </source>
</evidence>
<dbReference type="Pfam" id="PF00777">
    <property type="entry name" value="Glyco_transf_29"/>
    <property type="match status" value="1"/>
</dbReference>
<accession>A0ABD1ITT8</accession>
<evidence type="ECO:0000256" key="16">
    <source>
        <dbReference type="ARBA" id="ARBA00052285"/>
    </source>
</evidence>
<feature type="transmembrane region" description="Helical" evidence="18">
    <location>
        <begin position="9"/>
        <end position="29"/>
    </location>
</feature>
<name>A0ABD1ITT8_9TELE</name>
<keyword evidence="11" id="KW-1015">Disulfide bond</keyword>
<feature type="region of interest" description="Disordered" evidence="17">
    <location>
        <begin position="106"/>
        <end position="139"/>
    </location>
</feature>
<dbReference type="PANTHER" id="PTHR45941:SF4">
    <property type="entry name" value="ST6 N-ACETYLGALACTOSAMINIDE ALPHA-2,6-SIALYLTRANSFERASE 2"/>
    <property type="match status" value="1"/>
</dbReference>
<keyword evidence="8 18" id="KW-1133">Transmembrane helix</keyword>
<keyword evidence="6 18" id="KW-0812">Transmembrane</keyword>
<evidence type="ECO:0000256" key="2">
    <source>
        <dbReference type="ARBA" id="ARBA00004922"/>
    </source>
</evidence>
<dbReference type="FunFam" id="3.90.1480.20:FF:000015">
    <property type="entry name" value="Lactosylceramide alpha-2,3-sialyltransferase"/>
    <property type="match status" value="1"/>
</dbReference>